<evidence type="ECO:0000256" key="3">
    <source>
        <dbReference type="ARBA" id="ARBA00023163"/>
    </source>
</evidence>
<evidence type="ECO:0000256" key="2">
    <source>
        <dbReference type="ARBA" id="ARBA00023125"/>
    </source>
</evidence>
<dbReference type="PROSITE" id="PS01124">
    <property type="entry name" value="HTH_ARAC_FAMILY_2"/>
    <property type="match status" value="1"/>
</dbReference>
<dbReference type="Gene3D" id="1.10.10.60">
    <property type="entry name" value="Homeodomain-like"/>
    <property type="match status" value="1"/>
</dbReference>
<dbReference type="SUPFAM" id="SSF46689">
    <property type="entry name" value="Homeodomain-like"/>
    <property type="match status" value="1"/>
</dbReference>
<dbReference type="InterPro" id="IPR003313">
    <property type="entry name" value="AraC-bd"/>
</dbReference>
<dbReference type="SMART" id="SM00342">
    <property type="entry name" value="HTH_ARAC"/>
    <property type="match status" value="1"/>
</dbReference>
<dbReference type="Proteomes" id="UP001176883">
    <property type="component" value="Unassembled WGS sequence"/>
</dbReference>
<keyword evidence="3" id="KW-0804">Transcription</keyword>
<dbReference type="PANTHER" id="PTHR43280">
    <property type="entry name" value="ARAC-FAMILY TRANSCRIPTIONAL REGULATOR"/>
    <property type="match status" value="1"/>
</dbReference>
<name>A0ABT8WAU3_9FLAO</name>
<keyword evidence="2" id="KW-0238">DNA-binding</keyword>
<organism evidence="5 6">
    <name type="scientific">Flavivirga aquimarina</name>
    <dbReference type="NCBI Taxonomy" id="2027862"/>
    <lineage>
        <taxon>Bacteria</taxon>
        <taxon>Pseudomonadati</taxon>
        <taxon>Bacteroidota</taxon>
        <taxon>Flavobacteriia</taxon>
        <taxon>Flavobacteriales</taxon>
        <taxon>Flavobacteriaceae</taxon>
        <taxon>Flavivirga</taxon>
    </lineage>
</organism>
<dbReference type="RefSeq" id="WP_303277955.1">
    <property type="nucleotide sequence ID" value="NZ_JAUOEK010000118.1"/>
</dbReference>
<sequence length="285" mass="33406">MKKIPIRKIKPPYSGSNFSENFWIKSLADILNGKPLIESLHRHAYYFMLALQRGKGKHNIDFKSFDIANYSLFFLRPGQVHQLQLDSKSKGYLINFSTDLYATQNKSEKLFLQRASSQNFYQLEADSFNKLYPLLDYIFKEYMLKEEGYQEAIKANMIILLTQLVRHRSNALSTNGTPYMQERLEEFMELLAEHIYTKKKVVQYADMMNLSQYQLNTISKTSLGVTCSEMIKEHIILEAKRNLLATSNQVNQIAFHLGYDDVSHFIRLFKTHTGYTPDMFRNKFK</sequence>
<dbReference type="PRINTS" id="PR00032">
    <property type="entry name" value="HTHARAC"/>
</dbReference>
<dbReference type="PANTHER" id="PTHR43280:SF32">
    <property type="entry name" value="TRANSCRIPTIONAL REGULATORY PROTEIN"/>
    <property type="match status" value="1"/>
</dbReference>
<dbReference type="Pfam" id="PF12833">
    <property type="entry name" value="HTH_18"/>
    <property type="match status" value="1"/>
</dbReference>
<evidence type="ECO:0000259" key="4">
    <source>
        <dbReference type="PROSITE" id="PS01124"/>
    </source>
</evidence>
<keyword evidence="6" id="KW-1185">Reference proteome</keyword>
<evidence type="ECO:0000256" key="1">
    <source>
        <dbReference type="ARBA" id="ARBA00023015"/>
    </source>
</evidence>
<gene>
    <name evidence="5" type="ORF">Q4Q35_10650</name>
</gene>
<dbReference type="InterPro" id="IPR018060">
    <property type="entry name" value="HTH_AraC"/>
</dbReference>
<reference evidence="5" key="1">
    <citation type="submission" date="2023-07" db="EMBL/GenBank/DDBJ databases">
        <title>Two novel species in the genus Flavivirga.</title>
        <authorList>
            <person name="Kwon K."/>
        </authorList>
    </citation>
    <scope>NUCLEOTIDE SEQUENCE</scope>
    <source>
        <strain evidence="5">KCTC 52353</strain>
    </source>
</reference>
<evidence type="ECO:0000313" key="6">
    <source>
        <dbReference type="Proteomes" id="UP001176883"/>
    </source>
</evidence>
<feature type="domain" description="HTH araC/xylS-type" evidence="4">
    <location>
        <begin position="185"/>
        <end position="283"/>
    </location>
</feature>
<protein>
    <submittedName>
        <fullName evidence="5">AraC family transcriptional regulator</fullName>
    </submittedName>
</protein>
<dbReference type="SUPFAM" id="SSF51215">
    <property type="entry name" value="Regulatory protein AraC"/>
    <property type="match status" value="1"/>
</dbReference>
<dbReference type="InterPro" id="IPR009057">
    <property type="entry name" value="Homeodomain-like_sf"/>
</dbReference>
<proteinExistence type="predicted"/>
<dbReference type="EMBL" id="JAUOEK010000118">
    <property type="protein sequence ID" value="MDO5970264.1"/>
    <property type="molecule type" value="Genomic_DNA"/>
</dbReference>
<dbReference type="Pfam" id="PF02311">
    <property type="entry name" value="AraC_binding"/>
    <property type="match status" value="1"/>
</dbReference>
<dbReference type="InterPro" id="IPR037923">
    <property type="entry name" value="HTH-like"/>
</dbReference>
<dbReference type="InterPro" id="IPR020449">
    <property type="entry name" value="Tscrpt_reg_AraC-type_HTH"/>
</dbReference>
<evidence type="ECO:0000313" key="5">
    <source>
        <dbReference type="EMBL" id="MDO5970264.1"/>
    </source>
</evidence>
<keyword evidence="1" id="KW-0805">Transcription regulation</keyword>
<accession>A0ABT8WAU3</accession>
<comment type="caution">
    <text evidence="5">The sequence shown here is derived from an EMBL/GenBank/DDBJ whole genome shotgun (WGS) entry which is preliminary data.</text>
</comment>